<organism evidence="2 3">
    <name type="scientific">Pseudohalocynthiibacter aestuariivivens</name>
    <dbReference type="NCBI Taxonomy" id="1591409"/>
    <lineage>
        <taxon>Bacteria</taxon>
        <taxon>Pseudomonadati</taxon>
        <taxon>Pseudomonadota</taxon>
        <taxon>Alphaproteobacteria</taxon>
        <taxon>Rhodobacterales</taxon>
        <taxon>Paracoccaceae</taxon>
        <taxon>Pseudohalocynthiibacter</taxon>
    </lineage>
</organism>
<comment type="caution">
    <text evidence="2">The sequence shown here is derived from an EMBL/GenBank/DDBJ whole genome shotgun (WGS) entry which is preliminary data.</text>
</comment>
<keyword evidence="1" id="KW-0732">Signal</keyword>
<proteinExistence type="predicted"/>
<dbReference type="Gene3D" id="3.10.450.160">
    <property type="entry name" value="inner membrane protein cigr"/>
    <property type="match status" value="1"/>
</dbReference>
<sequence length="112" mass="12574">MQFKYLSLGLLLATVTFAPSVALSKNGYGHCPPGLANKNPPCVPPGLAMQGLRVGDRLPHGDYYVIRNPDRYRLPRLRRGESYYRIGDSYVRVERETREILELIEAVAAVLD</sequence>
<feature type="signal peptide" evidence="1">
    <location>
        <begin position="1"/>
        <end position="24"/>
    </location>
</feature>
<gene>
    <name evidence="2" type="ORF">ACFFUT_05110</name>
</gene>
<dbReference type="EMBL" id="JBHMEA010000015">
    <property type="protein sequence ID" value="MFB9231165.1"/>
    <property type="molecule type" value="Genomic_DNA"/>
</dbReference>
<dbReference type="InterPro" id="IPR024572">
    <property type="entry name" value="RcnB"/>
</dbReference>
<accession>A0ABV5JCI0</accession>
<dbReference type="Pfam" id="PF11776">
    <property type="entry name" value="RcnB"/>
    <property type="match status" value="1"/>
</dbReference>
<evidence type="ECO:0000256" key="1">
    <source>
        <dbReference type="SAM" id="SignalP"/>
    </source>
</evidence>
<dbReference type="Proteomes" id="UP001589683">
    <property type="component" value="Unassembled WGS sequence"/>
</dbReference>
<protein>
    <submittedName>
        <fullName evidence="2">RcnB family protein</fullName>
    </submittedName>
</protein>
<keyword evidence="3" id="KW-1185">Reference proteome</keyword>
<evidence type="ECO:0000313" key="3">
    <source>
        <dbReference type="Proteomes" id="UP001589683"/>
    </source>
</evidence>
<dbReference type="RefSeq" id="WP_213890811.1">
    <property type="nucleotide sequence ID" value="NZ_JAGFNU010000014.1"/>
</dbReference>
<feature type="chain" id="PRO_5046555058" evidence="1">
    <location>
        <begin position="25"/>
        <end position="112"/>
    </location>
</feature>
<reference evidence="2 3" key="1">
    <citation type="submission" date="2024-09" db="EMBL/GenBank/DDBJ databases">
        <authorList>
            <person name="Sun Q."/>
            <person name="Mori K."/>
        </authorList>
    </citation>
    <scope>NUCLEOTIDE SEQUENCE [LARGE SCALE GENOMIC DNA]</scope>
    <source>
        <strain evidence="2 3">CECT 8726</strain>
    </source>
</reference>
<name>A0ABV5JCI0_9RHOB</name>
<evidence type="ECO:0000313" key="2">
    <source>
        <dbReference type="EMBL" id="MFB9231165.1"/>
    </source>
</evidence>